<dbReference type="AlphaFoldDB" id="A0A9P8XS60"/>
<dbReference type="GeneID" id="70192521"/>
<name>A0A9P8XS60_9PEZI</name>
<accession>A0A9P8XS60</accession>
<evidence type="ECO:0000313" key="4">
    <source>
        <dbReference type="Proteomes" id="UP000756346"/>
    </source>
</evidence>
<dbReference type="RefSeq" id="XP_046005492.1">
    <property type="nucleotide sequence ID" value="XM_046162975.1"/>
</dbReference>
<comment type="caution">
    <text evidence="3">The sequence shown here is derived from an EMBL/GenBank/DDBJ whole genome shotgun (WGS) entry which is preliminary data.</text>
</comment>
<feature type="compositionally biased region" description="Basic and acidic residues" evidence="1">
    <location>
        <begin position="131"/>
        <end position="147"/>
    </location>
</feature>
<reference evidence="3" key="1">
    <citation type="journal article" date="2021" name="Nat. Commun.">
        <title>Genetic determinants of endophytism in the Arabidopsis root mycobiome.</title>
        <authorList>
            <person name="Mesny F."/>
            <person name="Miyauchi S."/>
            <person name="Thiergart T."/>
            <person name="Pickel B."/>
            <person name="Atanasova L."/>
            <person name="Karlsson M."/>
            <person name="Huettel B."/>
            <person name="Barry K.W."/>
            <person name="Haridas S."/>
            <person name="Chen C."/>
            <person name="Bauer D."/>
            <person name="Andreopoulos W."/>
            <person name="Pangilinan J."/>
            <person name="LaButti K."/>
            <person name="Riley R."/>
            <person name="Lipzen A."/>
            <person name="Clum A."/>
            <person name="Drula E."/>
            <person name="Henrissat B."/>
            <person name="Kohler A."/>
            <person name="Grigoriev I.V."/>
            <person name="Martin F.M."/>
            <person name="Hacquard S."/>
        </authorList>
    </citation>
    <scope>NUCLEOTIDE SEQUENCE</scope>
    <source>
        <strain evidence="3">MPI-CAGE-CH-0230</strain>
    </source>
</reference>
<feature type="transmembrane region" description="Helical" evidence="2">
    <location>
        <begin position="36"/>
        <end position="62"/>
    </location>
</feature>
<proteinExistence type="predicted"/>
<dbReference type="OrthoDB" id="3647at2759"/>
<dbReference type="EMBL" id="JAGTJQ010000013">
    <property type="protein sequence ID" value="KAH7014525.1"/>
    <property type="molecule type" value="Genomic_DNA"/>
</dbReference>
<keyword evidence="2" id="KW-1133">Transmembrane helix</keyword>
<keyword evidence="4" id="KW-1185">Reference proteome</keyword>
<organism evidence="3 4">
    <name type="scientific">Microdochium trichocladiopsis</name>
    <dbReference type="NCBI Taxonomy" id="1682393"/>
    <lineage>
        <taxon>Eukaryota</taxon>
        <taxon>Fungi</taxon>
        <taxon>Dikarya</taxon>
        <taxon>Ascomycota</taxon>
        <taxon>Pezizomycotina</taxon>
        <taxon>Sordariomycetes</taxon>
        <taxon>Xylariomycetidae</taxon>
        <taxon>Xylariales</taxon>
        <taxon>Microdochiaceae</taxon>
        <taxon>Microdochium</taxon>
    </lineage>
</organism>
<dbReference type="Proteomes" id="UP000756346">
    <property type="component" value="Unassembled WGS sequence"/>
</dbReference>
<evidence type="ECO:0000256" key="1">
    <source>
        <dbReference type="SAM" id="MobiDB-lite"/>
    </source>
</evidence>
<feature type="region of interest" description="Disordered" evidence="1">
    <location>
        <begin position="125"/>
        <end position="153"/>
    </location>
</feature>
<protein>
    <submittedName>
        <fullName evidence="3">Uncharacterized protein</fullName>
    </submittedName>
</protein>
<keyword evidence="2" id="KW-0812">Transmembrane</keyword>
<evidence type="ECO:0000256" key="2">
    <source>
        <dbReference type="SAM" id="Phobius"/>
    </source>
</evidence>
<sequence>MGIPYSKQINLAFDQVTPLVAEGFQVLDTTKNIAVVLLWLEILSALIIALNLVCLVAVLITLNPDLEEERRALVTPAVRWVARETWKVVGVLGRWWIAVVVLGFGVYGLGLWMWFRHVGTDVEEVEGPGEEGQKGDGGNEKGNKESNKSGQNA</sequence>
<keyword evidence="2" id="KW-0472">Membrane</keyword>
<feature type="transmembrane region" description="Helical" evidence="2">
    <location>
        <begin position="95"/>
        <end position="115"/>
    </location>
</feature>
<evidence type="ECO:0000313" key="3">
    <source>
        <dbReference type="EMBL" id="KAH7014525.1"/>
    </source>
</evidence>
<gene>
    <name evidence="3" type="ORF">B0I36DRAFT_50337</name>
</gene>